<protein>
    <submittedName>
        <fullName evidence="1">Uncharacterized protein</fullName>
    </submittedName>
</protein>
<organism evidence="1 2">
    <name type="scientific">Kutzneria viridogrisea</name>
    <dbReference type="NCBI Taxonomy" id="47990"/>
    <lineage>
        <taxon>Bacteria</taxon>
        <taxon>Bacillati</taxon>
        <taxon>Actinomycetota</taxon>
        <taxon>Actinomycetes</taxon>
        <taxon>Pseudonocardiales</taxon>
        <taxon>Pseudonocardiaceae</taxon>
        <taxon>Kutzneria</taxon>
    </lineage>
</organism>
<dbReference type="Proteomes" id="UP000517916">
    <property type="component" value="Unassembled WGS sequence"/>
</dbReference>
<proteinExistence type="predicted"/>
<comment type="caution">
    <text evidence="1">The sequence shown here is derived from an EMBL/GenBank/DDBJ whole genome shotgun (WGS) entry which is preliminary data.</text>
</comment>
<evidence type="ECO:0000313" key="1">
    <source>
        <dbReference type="EMBL" id="MBA8930605.1"/>
    </source>
</evidence>
<gene>
    <name evidence="1" type="ORF">BC739_007852</name>
</gene>
<evidence type="ECO:0000313" key="2">
    <source>
        <dbReference type="Proteomes" id="UP000517916"/>
    </source>
</evidence>
<name>A0ABR6BUP0_9PSEU</name>
<accession>A0ABR6BUP0</accession>
<dbReference type="EMBL" id="JACJID010000007">
    <property type="protein sequence ID" value="MBA8930605.1"/>
    <property type="molecule type" value="Genomic_DNA"/>
</dbReference>
<sequence length="53" mass="6058">MSIDFDQLERAEPTNHSHRYHHANALVSLGVQYWDKGDHPTGTARQAERRVAS</sequence>
<dbReference type="RefSeq" id="WP_182839969.1">
    <property type="nucleotide sequence ID" value="NZ_BAAABQ010000008.1"/>
</dbReference>
<reference evidence="1 2" key="1">
    <citation type="submission" date="2020-08" db="EMBL/GenBank/DDBJ databases">
        <title>Genomic Encyclopedia of Archaeal and Bacterial Type Strains, Phase II (KMG-II): from individual species to whole genera.</title>
        <authorList>
            <person name="Goeker M."/>
        </authorList>
    </citation>
    <scope>NUCLEOTIDE SEQUENCE [LARGE SCALE GENOMIC DNA]</scope>
    <source>
        <strain evidence="1 2">DSM 43850</strain>
    </source>
</reference>
<keyword evidence="2" id="KW-1185">Reference proteome</keyword>